<dbReference type="OrthoDB" id="1748430at2759"/>
<sequence>MNSLNLVSYEDKGQVLHCLFRLSSTSTLIHISGIYGAHNEVNRTTLFAEIVEYARKVVSIPWFLGGDFNAISSVAEHKGKCDPNLIEIAKSQQCISDSGLLESSFSGPSFTWTGIRSRGRVWRKLDKVLYNETFSSSFPHHNLVHLAIGASDHCPLVFTINGPLHGTPSRFRFLNLWVQDRTFQERVKKTWNNSFHGRGMRGLMIKLEELRKDLKHWSYNNYGNLFQAFERSEKDLLAAVNLFASDPSPDNLSALNLQKAKHSKCINNIDSFWRQKANIKWIKEGEANTSFFHNYVKGKRKRLLITHISKGDDNFLESQEDIIADGLSFFKKAFCEEPTLTDSDLLQSIPVVISEEDNTMLTRLPNETEVWEAIFAIDPNSCAGWDGFNGFFVKNGFTPMSYRVRFMTGFDNAKPS</sequence>
<dbReference type="Gene3D" id="3.60.10.10">
    <property type="entry name" value="Endonuclease/exonuclease/phosphatase"/>
    <property type="match status" value="1"/>
</dbReference>
<evidence type="ECO:0000313" key="2">
    <source>
        <dbReference type="Proteomes" id="UP000595140"/>
    </source>
</evidence>
<dbReference type="PANTHER" id="PTHR33710">
    <property type="entry name" value="BNAC02G09200D PROTEIN"/>
    <property type="match status" value="1"/>
</dbReference>
<dbReference type="AlphaFoldDB" id="A0A484M5J9"/>
<protein>
    <recommendedName>
        <fullName evidence="3">Endonuclease/exonuclease/phosphatase domain-containing protein</fullName>
    </recommendedName>
</protein>
<gene>
    <name evidence="1" type="ORF">CCAM_LOCUS25615</name>
</gene>
<name>A0A484M5J9_9ASTE</name>
<accession>A0A484M5J9</accession>
<dbReference type="InterPro" id="IPR036691">
    <property type="entry name" value="Endo/exonu/phosph_ase_sf"/>
</dbReference>
<dbReference type="SUPFAM" id="SSF56219">
    <property type="entry name" value="DNase I-like"/>
    <property type="match status" value="1"/>
</dbReference>
<proteinExistence type="predicted"/>
<dbReference type="EMBL" id="OOIL02002608">
    <property type="protein sequence ID" value="VFQ83839.1"/>
    <property type="molecule type" value="Genomic_DNA"/>
</dbReference>
<evidence type="ECO:0000313" key="1">
    <source>
        <dbReference type="EMBL" id="VFQ83839.1"/>
    </source>
</evidence>
<organism evidence="1 2">
    <name type="scientific">Cuscuta campestris</name>
    <dbReference type="NCBI Taxonomy" id="132261"/>
    <lineage>
        <taxon>Eukaryota</taxon>
        <taxon>Viridiplantae</taxon>
        <taxon>Streptophyta</taxon>
        <taxon>Embryophyta</taxon>
        <taxon>Tracheophyta</taxon>
        <taxon>Spermatophyta</taxon>
        <taxon>Magnoliopsida</taxon>
        <taxon>eudicotyledons</taxon>
        <taxon>Gunneridae</taxon>
        <taxon>Pentapetalae</taxon>
        <taxon>asterids</taxon>
        <taxon>lamiids</taxon>
        <taxon>Solanales</taxon>
        <taxon>Convolvulaceae</taxon>
        <taxon>Cuscuteae</taxon>
        <taxon>Cuscuta</taxon>
        <taxon>Cuscuta subgen. Grammica</taxon>
        <taxon>Cuscuta sect. Cleistogrammica</taxon>
    </lineage>
</organism>
<evidence type="ECO:0008006" key="3">
    <source>
        <dbReference type="Google" id="ProtNLM"/>
    </source>
</evidence>
<dbReference type="PANTHER" id="PTHR33710:SF13">
    <property type="entry name" value="ENDONUCLEASE_EXONUCLEASE_PHOSPHATASE FAMILY PROTEIN"/>
    <property type="match status" value="1"/>
</dbReference>
<keyword evidence="2" id="KW-1185">Reference proteome</keyword>
<dbReference type="Proteomes" id="UP000595140">
    <property type="component" value="Unassembled WGS sequence"/>
</dbReference>
<reference evidence="1 2" key="1">
    <citation type="submission" date="2018-04" db="EMBL/GenBank/DDBJ databases">
        <authorList>
            <person name="Vogel A."/>
        </authorList>
    </citation>
    <scope>NUCLEOTIDE SEQUENCE [LARGE SCALE GENOMIC DNA]</scope>
</reference>